<gene>
    <name evidence="1" type="ORF">TrRE_jg591</name>
</gene>
<dbReference type="Proteomes" id="UP001165082">
    <property type="component" value="Unassembled WGS sequence"/>
</dbReference>
<organism evidence="1 2">
    <name type="scientific">Triparma retinervis</name>
    <dbReference type="NCBI Taxonomy" id="2557542"/>
    <lineage>
        <taxon>Eukaryota</taxon>
        <taxon>Sar</taxon>
        <taxon>Stramenopiles</taxon>
        <taxon>Ochrophyta</taxon>
        <taxon>Bolidophyceae</taxon>
        <taxon>Parmales</taxon>
        <taxon>Triparmaceae</taxon>
        <taxon>Triparma</taxon>
    </lineage>
</organism>
<keyword evidence="2" id="KW-1185">Reference proteome</keyword>
<accession>A0A9W7E6K8</accession>
<reference evidence="1" key="1">
    <citation type="submission" date="2022-07" db="EMBL/GenBank/DDBJ databases">
        <title>Genome analysis of Parmales, a sister group of diatoms, reveals the evolutionary specialization of diatoms from phago-mixotrophs to photoautotrophs.</title>
        <authorList>
            <person name="Ban H."/>
            <person name="Sato S."/>
            <person name="Yoshikawa S."/>
            <person name="Kazumasa Y."/>
            <person name="Nakamura Y."/>
            <person name="Ichinomiya M."/>
            <person name="Saitoh K."/>
            <person name="Sato N."/>
            <person name="Blanc-Mathieu R."/>
            <person name="Endo H."/>
            <person name="Kuwata A."/>
            <person name="Ogata H."/>
        </authorList>
    </citation>
    <scope>NUCLEOTIDE SEQUENCE</scope>
</reference>
<dbReference type="EMBL" id="BRXZ01004073">
    <property type="protein sequence ID" value="GMH67922.1"/>
    <property type="molecule type" value="Genomic_DNA"/>
</dbReference>
<comment type="caution">
    <text evidence="1">The sequence shown here is derived from an EMBL/GenBank/DDBJ whole genome shotgun (WGS) entry which is preliminary data.</text>
</comment>
<sequence>MSAFILLPFAATTQNLSQPTDPLPSSEQAKKNDCIEMAALSIEVYCSFLSTPISSPLSLLSAESFRNTLISLVMS</sequence>
<proteinExistence type="predicted"/>
<feature type="non-terminal residue" evidence="1">
    <location>
        <position position="75"/>
    </location>
</feature>
<protein>
    <submittedName>
        <fullName evidence="1">Uncharacterized protein</fullName>
    </submittedName>
</protein>
<name>A0A9W7E6K8_9STRA</name>
<evidence type="ECO:0000313" key="2">
    <source>
        <dbReference type="Proteomes" id="UP001165082"/>
    </source>
</evidence>
<evidence type="ECO:0000313" key="1">
    <source>
        <dbReference type="EMBL" id="GMH67922.1"/>
    </source>
</evidence>
<dbReference type="AlphaFoldDB" id="A0A9W7E6K8"/>